<dbReference type="Proteomes" id="UP000285324">
    <property type="component" value="Unassembled WGS sequence"/>
</dbReference>
<gene>
    <name evidence="1" type="ORF">DY367_29980</name>
</gene>
<name>A0A424W496_ALCXX</name>
<dbReference type="EMBL" id="QVXO01000085">
    <property type="protein sequence ID" value="RPJ88021.1"/>
    <property type="molecule type" value="Genomic_DNA"/>
</dbReference>
<reference evidence="1 2" key="1">
    <citation type="submission" date="2018-08" db="EMBL/GenBank/DDBJ databases">
        <title>Achromobacter xylosoxidans Genome sequencing and assembly.</title>
        <authorList>
            <person name="Wang R."/>
            <person name="Rensing C."/>
            <person name="Li Y."/>
        </authorList>
    </citation>
    <scope>NUCLEOTIDE SEQUENCE [LARGE SCALE GENOMIC DNA]</scope>
    <source>
        <strain evidence="1 2">GD003A</strain>
    </source>
</reference>
<evidence type="ECO:0000313" key="2">
    <source>
        <dbReference type="Proteomes" id="UP000285324"/>
    </source>
</evidence>
<accession>A0A424W496</accession>
<dbReference type="AlphaFoldDB" id="A0A424W496"/>
<organism evidence="1 2">
    <name type="scientific">Alcaligenes xylosoxydans xylosoxydans</name>
    <name type="common">Achromobacter xylosoxidans</name>
    <dbReference type="NCBI Taxonomy" id="85698"/>
    <lineage>
        <taxon>Bacteria</taxon>
        <taxon>Pseudomonadati</taxon>
        <taxon>Pseudomonadota</taxon>
        <taxon>Betaproteobacteria</taxon>
        <taxon>Burkholderiales</taxon>
        <taxon>Alcaligenaceae</taxon>
        <taxon>Achromobacter</taxon>
    </lineage>
</organism>
<proteinExistence type="predicted"/>
<comment type="caution">
    <text evidence="1">The sequence shown here is derived from an EMBL/GenBank/DDBJ whole genome shotgun (WGS) entry which is preliminary data.</text>
</comment>
<evidence type="ECO:0000313" key="1">
    <source>
        <dbReference type="EMBL" id="RPJ88021.1"/>
    </source>
</evidence>
<sequence length="71" mass="7543">MLVAVLSGGRGQGMIEADLDCPVEPQDQLKRRQHELKMLGVAYAAGQWGADSEESRNAAIAVPHACGHVVC</sequence>
<dbReference type="RefSeq" id="WP_124260414.1">
    <property type="nucleotide sequence ID" value="NZ_CP061008.1"/>
</dbReference>
<protein>
    <submittedName>
        <fullName evidence="1">Uncharacterized protein</fullName>
    </submittedName>
</protein>